<dbReference type="AlphaFoldDB" id="A0A0K0DQB2"/>
<keyword evidence="1" id="KW-1185">Reference proteome</keyword>
<dbReference type="Proteomes" id="UP000035642">
    <property type="component" value="Unassembled WGS sequence"/>
</dbReference>
<dbReference type="STRING" id="6313.A0A0K0DQB2"/>
<dbReference type="WBParaSite" id="ACAC_0001395101-mRNA-1">
    <property type="protein sequence ID" value="ACAC_0001395101-mRNA-1"/>
    <property type="gene ID" value="ACAC_0001395101"/>
</dbReference>
<proteinExistence type="predicted"/>
<accession>A0A0K0DQB2</accession>
<evidence type="ECO:0000313" key="1">
    <source>
        <dbReference type="Proteomes" id="UP000035642"/>
    </source>
</evidence>
<reference evidence="1" key="1">
    <citation type="submission" date="2012-09" db="EMBL/GenBank/DDBJ databases">
        <authorList>
            <person name="Martin A.A."/>
        </authorList>
    </citation>
    <scope>NUCLEOTIDE SEQUENCE</scope>
</reference>
<evidence type="ECO:0000313" key="2">
    <source>
        <dbReference type="WBParaSite" id="ACAC_0001395101-mRNA-1"/>
    </source>
</evidence>
<organism evidence="1 2">
    <name type="scientific">Angiostrongylus cantonensis</name>
    <name type="common">Rat lungworm</name>
    <dbReference type="NCBI Taxonomy" id="6313"/>
    <lineage>
        <taxon>Eukaryota</taxon>
        <taxon>Metazoa</taxon>
        <taxon>Ecdysozoa</taxon>
        <taxon>Nematoda</taxon>
        <taxon>Chromadorea</taxon>
        <taxon>Rhabditida</taxon>
        <taxon>Rhabditina</taxon>
        <taxon>Rhabditomorpha</taxon>
        <taxon>Strongyloidea</taxon>
        <taxon>Metastrongylidae</taxon>
        <taxon>Angiostrongylus</taxon>
    </lineage>
</organism>
<sequence>LRKKKTPHLNAQGEKERSKLTVFTEFNYYLDLDGDMPGVLRFGKRRGFEKKEVPGVLRFGKRTNKKSVPGVLRFGKRSVPGVLRFGKREMPGMLR</sequence>
<protein>
    <submittedName>
        <fullName evidence="2">Formamidopyrimidine-DNA glycosylase</fullName>
    </submittedName>
</protein>
<name>A0A0K0DQB2_ANGCA</name>
<reference evidence="2" key="2">
    <citation type="submission" date="2017-02" db="UniProtKB">
        <authorList>
            <consortium name="WormBaseParasite"/>
        </authorList>
    </citation>
    <scope>IDENTIFICATION</scope>
</reference>